<gene>
    <name evidence="1" type="ORF">CP49_20205</name>
</gene>
<protein>
    <submittedName>
        <fullName evidence="1">Uncharacterized protein</fullName>
    </submittedName>
</protein>
<dbReference type="EMBL" id="LLXX01000242">
    <property type="protein sequence ID" value="KRQ88447.1"/>
    <property type="molecule type" value="Genomic_DNA"/>
</dbReference>
<dbReference type="Proteomes" id="UP000051913">
    <property type="component" value="Unassembled WGS sequence"/>
</dbReference>
<evidence type="ECO:0000313" key="1">
    <source>
        <dbReference type="EMBL" id="KRQ88447.1"/>
    </source>
</evidence>
<accession>A0A0R3K7J7</accession>
<proteinExistence type="predicted"/>
<keyword evidence="2" id="KW-1185">Reference proteome</keyword>
<comment type="caution">
    <text evidence="1">The sequence shown here is derived from an EMBL/GenBank/DDBJ whole genome shotgun (WGS) entry which is preliminary data.</text>
</comment>
<dbReference type="AlphaFoldDB" id="A0A0R3K7J7"/>
<evidence type="ECO:0000313" key="2">
    <source>
        <dbReference type="Proteomes" id="UP000051913"/>
    </source>
</evidence>
<reference evidence="1 2" key="1">
    <citation type="submission" date="2014-03" db="EMBL/GenBank/DDBJ databases">
        <title>Bradyrhizobium valentinum sp. nov., isolated from effective nodules of Lupinus mariae-josephae, a lupine endemic of basic-lime soils in Eastern Spain.</title>
        <authorList>
            <person name="Duran D."/>
            <person name="Rey L."/>
            <person name="Navarro A."/>
            <person name="Busquets A."/>
            <person name="Imperial J."/>
            <person name="Ruiz-Argueso T."/>
        </authorList>
    </citation>
    <scope>NUCLEOTIDE SEQUENCE [LARGE SCALE GENOMIC DNA]</scope>
    <source>
        <strain evidence="1 2">LmjM3</strain>
    </source>
</reference>
<name>A0A0R3K7J7_9BRAD</name>
<organism evidence="1 2">
    <name type="scientific">Bradyrhizobium valentinum</name>
    <dbReference type="NCBI Taxonomy" id="1518501"/>
    <lineage>
        <taxon>Bacteria</taxon>
        <taxon>Pseudomonadati</taxon>
        <taxon>Pseudomonadota</taxon>
        <taxon>Alphaproteobacteria</taxon>
        <taxon>Hyphomicrobiales</taxon>
        <taxon>Nitrobacteraceae</taxon>
        <taxon>Bradyrhizobium</taxon>
    </lineage>
</organism>
<sequence length="151" mass="16781">MLAGEAALLEVSHMYRSSLTLAFVVLYSAAAAASDLSSVYVAPGGIYAPSSDVYVRPGPSHRPYAEPGYGYRPSYGTPAPVYRAPASVYGEYGPAYVERAPAYPERYYAQDRYYAQERDYTLEYAPRPPLPVPYRARARCDDGYGRWAYCD</sequence>